<dbReference type="GO" id="GO:0030596">
    <property type="term" value="F:alpha-L-rhamnosidase activity"/>
    <property type="evidence" value="ECO:0007669"/>
    <property type="project" value="UniProtKB-EC"/>
</dbReference>
<feature type="domain" description="Bacterial alpha-L-rhamnosidase N-terminal" evidence="5">
    <location>
        <begin position="142"/>
        <end position="312"/>
    </location>
</feature>
<dbReference type="VEuPathDB" id="FungiDB:ASPVEDRAFT_46100"/>
<dbReference type="Pfam" id="PF25788">
    <property type="entry name" value="Ig_Rha78A_N"/>
    <property type="match status" value="1"/>
</dbReference>
<proteinExistence type="predicted"/>
<dbReference type="RefSeq" id="XP_040672512.1">
    <property type="nucleotide sequence ID" value="XM_040813468.1"/>
</dbReference>
<dbReference type="InterPro" id="IPR012341">
    <property type="entry name" value="6hp_glycosidase-like_sf"/>
</dbReference>
<dbReference type="Gene3D" id="2.60.40.10">
    <property type="entry name" value="Immunoglobulins"/>
    <property type="match status" value="1"/>
</dbReference>
<evidence type="ECO:0000259" key="6">
    <source>
        <dbReference type="Pfam" id="PF17389"/>
    </source>
</evidence>
<dbReference type="PANTHER" id="PTHR33307">
    <property type="entry name" value="ALPHA-RHAMNOSIDASE (EUROFUNG)"/>
    <property type="match status" value="1"/>
</dbReference>
<evidence type="ECO:0000259" key="4">
    <source>
        <dbReference type="Pfam" id="PF05592"/>
    </source>
</evidence>
<name>A0A1L9PYW7_ASPVE</name>
<dbReference type="STRING" id="1036611.A0A1L9PYW7"/>
<dbReference type="OrthoDB" id="10036721at2759"/>
<dbReference type="Gene3D" id="2.60.420.10">
    <property type="entry name" value="Maltose phosphorylase, domain 3"/>
    <property type="match status" value="1"/>
</dbReference>
<dbReference type="Pfam" id="PF08531">
    <property type="entry name" value="Bac_rhamnosid_N"/>
    <property type="match status" value="1"/>
</dbReference>
<reference evidence="9" key="1">
    <citation type="journal article" date="2017" name="Genome Biol.">
        <title>Comparative genomics reveals high biological diversity and specific adaptations in the industrially and medically important fungal genus Aspergillus.</title>
        <authorList>
            <person name="de Vries R.P."/>
            <person name="Riley R."/>
            <person name="Wiebenga A."/>
            <person name="Aguilar-Osorio G."/>
            <person name="Amillis S."/>
            <person name="Uchima C.A."/>
            <person name="Anderluh G."/>
            <person name="Asadollahi M."/>
            <person name="Askin M."/>
            <person name="Barry K."/>
            <person name="Battaglia E."/>
            <person name="Bayram O."/>
            <person name="Benocci T."/>
            <person name="Braus-Stromeyer S.A."/>
            <person name="Caldana C."/>
            <person name="Canovas D."/>
            <person name="Cerqueira G.C."/>
            <person name="Chen F."/>
            <person name="Chen W."/>
            <person name="Choi C."/>
            <person name="Clum A."/>
            <person name="Dos Santos R.A."/>
            <person name="Damasio A.R."/>
            <person name="Diallinas G."/>
            <person name="Emri T."/>
            <person name="Fekete E."/>
            <person name="Flipphi M."/>
            <person name="Freyberg S."/>
            <person name="Gallo A."/>
            <person name="Gournas C."/>
            <person name="Habgood R."/>
            <person name="Hainaut M."/>
            <person name="Harispe M.L."/>
            <person name="Henrissat B."/>
            <person name="Hilden K.S."/>
            <person name="Hope R."/>
            <person name="Hossain A."/>
            <person name="Karabika E."/>
            <person name="Karaffa L."/>
            <person name="Karanyi Z."/>
            <person name="Krasevec N."/>
            <person name="Kuo A."/>
            <person name="Kusch H."/>
            <person name="LaButti K."/>
            <person name="Lagendijk E.L."/>
            <person name="Lapidus A."/>
            <person name="Levasseur A."/>
            <person name="Lindquist E."/>
            <person name="Lipzen A."/>
            <person name="Logrieco A.F."/>
            <person name="MacCabe A."/>
            <person name="Maekelae M.R."/>
            <person name="Malavazi I."/>
            <person name="Melin P."/>
            <person name="Meyer V."/>
            <person name="Mielnichuk N."/>
            <person name="Miskei M."/>
            <person name="Molnar A.P."/>
            <person name="Mule G."/>
            <person name="Ngan C.Y."/>
            <person name="Orejas M."/>
            <person name="Orosz E."/>
            <person name="Ouedraogo J.P."/>
            <person name="Overkamp K.M."/>
            <person name="Park H.-S."/>
            <person name="Perrone G."/>
            <person name="Piumi F."/>
            <person name="Punt P.J."/>
            <person name="Ram A.F."/>
            <person name="Ramon A."/>
            <person name="Rauscher S."/>
            <person name="Record E."/>
            <person name="Riano-Pachon D.M."/>
            <person name="Robert V."/>
            <person name="Roehrig J."/>
            <person name="Ruller R."/>
            <person name="Salamov A."/>
            <person name="Salih N.S."/>
            <person name="Samson R.A."/>
            <person name="Sandor E."/>
            <person name="Sanguinetti M."/>
            <person name="Schuetze T."/>
            <person name="Sepcic K."/>
            <person name="Shelest E."/>
            <person name="Sherlock G."/>
            <person name="Sophianopoulou V."/>
            <person name="Squina F.M."/>
            <person name="Sun H."/>
            <person name="Susca A."/>
            <person name="Todd R.B."/>
            <person name="Tsang A."/>
            <person name="Unkles S.E."/>
            <person name="van de Wiele N."/>
            <person name="van Rossen-Uffink D."/>
            <person name="Oliveira J.V."/>
            <person name="Vesth T.C."/>
            <person name="Visser J."/>
            <person name="Yu J.-H."/>
            <person name="Zhou M."/>
            <person name="Andersen M.R."/>
            <person name="Archer D.B."/>
            <person name="Baker S.E."/>
            <person name="Benoit I."/>
            <person name="Brakhage A.A."/>
            <person name="Braus G.H."/>
            <person name="Fischer R."/>
            <person name="Frisvad J.C."/>
            <person name="Goldman G.H."/>
            <person name="Houbraken J."/>
            <person name="Oakley B."/>
            <person name="Pocsi I."/>
            <person name="Scazzocchio C."/>
            <person name="Seiboth B."/>
            <person name="vanKuyk P.A."/>
            <person name="Wortman J."/>
            <person name="Dyer P.S."/>
            <person name="Grigoriev I.V."/>
        </authorList>
    </citation>
    <scope>NUCLEOTIDE SEQUENCE [LARGE SCALE GENOMIC DNA]</scope>
    <source>
        <strain evidence="9">CBS 583.65</strain>
    </source>
</reference>
<feature type="domain" description="Alpha-L-rhamnosidase C-terminal" evidence="7">
    <location>
        <begin position="776"/>
        <end position="848"/>
    </location>
</feature>
<dbReference type="EMBL" id="KV878135">
    <property type="protein sequence ID" value="OJJ06750.1"/>
    <property type="molecule type" value="Genomic_DNA"/>
</dbReference>
<organism evidence="8 9">
    <name type="scientific">Aspergillus versicolor CBS 583.65</name>
    <dbReference type="NCBI Taxonomy" id="1036611"/>
    <lineage>
        <taxon>Eukaryota</taxon>
        <taxon>Fungi</taxon>
        <taxon>Dikarya</taxon>
        <taxon>Ascomycota</taxon>
        <taxon>Pezizomycotina</taxon>
        <taxon>Eurotiomycetes</taxon>
        <taxon>Eurotiomycetidae</taxon>
        <taxon>Eurotiales</taxon>
        <taxon>Aspergillaceae</taxon>
        <taxon>Aspergillus</taxon>
        <taxon>Aspergillus subgen. Nidulantes</taxon>
    </lineage>
</organism>
<keyword evidence="9" id="KW-1185">Reference proteome</keyword>
<accession>A0A1L9PYW7</accession>
<protein>
    <recommendedName>
        <fullName evidence="2">alpha-L-rhamnosidase</fullName>
        <ecNumber evidence="2">3.2.1.40</ecNumber>
    </recommendedName>
</protein>
<dbReference type="Pfam" id="PF05592">
    <property type="entry name" value="Bac_rhamnosid"/>
    <property type="match status" value="1"/>
</dbReference>
<dbReference type="SUPFAM" id="SSF48208">
    <property type="entry name" value="Six-hairpin glycosidases"/>
    <property type="match status" value="1"/>
</dbReference>
<dbReference type="InterPro" id="IPR008928">
    <property type="entry name" value="6-hairpin_glycosidase_sf"/>
</dbReference>
<evidence type="ECO:0000313" key="8">
    <source>
        <dbReference type="EMBL" id="OJJ06750.1"/>
    </source>
</evidence>
<dbReference type="AlphaFoldDB" id="A0A1L9PYW7"/>
<dbReference type="InterPro" id="IPR013783">
    <property type="entry name" value="Ig-like_fold"/>
</dbReference>
<dbReference type="InterPro" id="IPR013737">
    <property type="entry name" value="Bac_rhamnosid_N"/>
</dbReference>
<evidence type="ECO:0000259" key="5">
    <source>
        <dbReference type="Pfam" id="PF08531"/>
    </source>
</evidence>
<evidence type="ECO:0000259" key="7">
    <source>
        <dbReference type="Pfam" id="PF17390"/>
    </source>
</evidence>
<evidence type="ECO:0000256" key="1">
    <source>
        <dbReference type="ARBA" id="ARBA00001445"/>
    </source>
</evidence>
<dbReference type="Gene3D" id="1.50.10.10">
    <property type="match status" value="1"/>
</dbReference>
<keyword evidence="3" id="KW-0378">Hydrolase</keyword>
<sequence>MALSISQVSFEHHRSALGIGEPSPRISWRFEGNVSDWHQGAYELEINRGGEPSSFHVNSSNSVLVPWPADDLKSGEEAIVRVRSFGRQNQPDSSWSEPFAVEPGLLSEDDWQDAVAIASDRETEVNSTHRPIYFRKDFAVDKEVLSARLYITALGLYEAQLNGQRVGDHVLAPGWQAYNFRHEYNTYDVTDLLSQGQNTIGVTVGEGWYSGALTWDYVRNVYGDTLGVLSLLAIKTADGETTYIPSDGTWKSATGPIVSSQIYDGEFYDSTQDIAGWSSPDFDASEWLGTHEVDFDKSVLAAPDAPPVRRVEERQLENVFSSASGKTVLDFGQNLVGWLRVRVKGPKGSTVTFVHTEVMENGEVATRPLRNAKATDNITLSGEEQEWEPSFTFHGFRFVQVEGWPEETELNADSVTAIVVNTDMERTGFFNCSNPLLNKLHENIIWSMRGNFLSIPTDCPQRDERLGWTGDINAFSRTANFIYNTAGFLRGWLKDVYSEQVANDFIPPVVIPQVVIEKRNQAAAIWGDVVVAAPWALFQTFGDKDLLREQYAGAQDWVDKGIPRNEEGLWDRSSDQFGDWLDPLAPPDEPGDATTSAFLVADAYLIHSTEILANMSSSLSLKDNAARYARERANLTSAFGQNWISSNGTVANETQTGLTLPLYFNLFTESSHYSNAISRLTDIIAENEYKIGTGFAGTHILGHALSQYGAPDVFYKTLLQEEVPGWLFQVIMNGTTTWERWDSMLANGSVNSGEMTSFNHYAVGSVGSWMHENIGGLSPAEPGWKRFNVDVKPGGGLTHAEESYLTPYGSAETKWRVDGGKFSLSIRVPPNTEAVVNVPGSPTDGKKRVVVGSGVHRFSSRVD</sequence>
<dbReference type="InterPro" id="IPR016007">
    <property type="entry name" value="Alpha_rhamnosid"/>
</dbReference>
<dbReference type="Proteomes" id="UP000184073">
    <property type="component" value="Unassembled WGS sequence"/>
</dbReference>
<comment type="catalytic activity">
    <reaction evidence="1">
        <text>Hydrolysis of terminal non-reducing alpha-L-rhamnose residues in alpha-L-rhamnosides.</text>
        <dbReference type="EC" id="3.2.1.40"/>
    </reaction>
</comment>
<dbReference type="GeneID" id="63728979"/>
<feature type="domain" description="Alpha-L-rhamnosidase concanavalin-like" evidence="4">
    <location>
        <begin position="323"/>
        <end position="420"/>
    </location>
</feature>
<dbReference type="InterPro" id="IPR008902">
    <property type="entry name" value="Rhamnosid_concanavalin"/>
</dbReference>
<dbReference type="Pfam" id="PF17389">
    <property type="entry name" value="Bac_rhamnosid6H"/>
    <property type="match status" value="1"/>
</dbReference>
<evidence type="ECO:0000256" key="2">
    <source>
        <dbReference type="ARBA" id="ARBA00012652"/>
    </source>
</evidence>
<dbReference type="Pfam" id="PF17390">
    <property type="entry name" value="Bac_rhamnosid_C"/>
    <property type="match status" value="1"/>
</dbReference>
<evidence type="ECO:0000256" key="3">
    <source>
        <dbReference type="ARBA" id="ARBA00022801"/>
    </source>
</evidence>
<dbReference type="EC" id="3.2.1.40" evidence="2"/>
<feature type="domain" description="Alpha-L-rhamnosidase six-hairpin glycosidase" evidence="6">
    <location>
        <begin position="425"/>
        <end position="774"/>
    </location>
</feature>
<gene>
    <name evidence="8" type="ORF">ASPVEDRAFT_46100</name>
</gene>
<dbReference type="InterPro" id="IPR035396">
    <property type="entry name" value="Bac_rhamnosid6H"/>
</dbReference>
<evidence type="ECO:0000313" key="9">
    <source>
        <dbReference type="Proteomes" id="UP000184073"/>
    </source>
</evidence>
<dbReference type="InterPro" id="IPR035398">
    <property type="entry name" value="Bac_rhamnosid_C"/>
</dbReference>
<dbReference type="PANTHER" id="PTHR33307:SF6">
    <property type="entry name" value="ALPHA-RHAMNOSIDASE (EUROFUNG)-RELATED"/>
    <property type="match status" value="1"/>
</dbReference>
<dbReference type="Gene3D" id="2.60.120.260">
    <property type="entry name" value="Galactose-binding domain-like"/>
    <property type="match status" value="2"/>
</dbReference>
<dbReference type="PIRSF" id="PIRSF010631">
    <property type="entry name" value="A-rhamnsds"/>
    <property type="match status" value="1"/>
</dbReference>
<dbReference type="GO" id="GO:0005975">
    <property type="term" value="P:carbohydrate metabolic process"/>
    <property type="evidence" value="ECO:0007669"/>
    <property type="project" value="InterPro"/>
</dbReference>